<name>A0A8T0I7F5_CERPU</name>
<proteinExistence type="inferred from homology"/>
<evidence type="ECO:0000256" key="1">
    <source>
        <dbReference type="ARBA" id="ARBA00004138"/>
    </source>
</evidence>
<feature type="coiled-coil region" evidence="7">
    <location>
        <begin position="540"/>
        <end position="604"/>
    </location>
</feature>
<dbReference type="InterPro" id="IPR043016">
    <property type="entry name" value="IFT81_N_sf"/>
</dbReference>
<dbReference type="InterPro" id="IPR029600">
    <property type="entry name" value="IFT81"/>
</dbReference>
<accession>A0A8T0I7F5</accession>
<keyword evidence="2" id="KW-0970">Cilium biogenesis/degradation</keyword>
<evidence type="ECO:0000313" key="10">
    <source>
        <dbReference type="Proteomes" id="UP000822688"/>
    </source>
</evidence>
<comment type="subcellular location">
    <subcellularLocation>
        <location evidence="1">Cell projection</location>
        <location evidence="1">Cilium</location>
    </subcellularLocation>
</comment>
<organism evidence="9 10">
    <name type="scientific">Ceratodon purpureus</name>
    <name type="common">Fire moss</name>
    <name type="synonym">Dicranum purpureum</name>
    <dbReference type="NCBI Taxonomy" id="3225"/>
    <lineage>
        <taxon>Eukaryota</taxon>
        <taxon>Viridiplantae</taxon>
        <taxon>Streptophyta</taxon>
        <taxon>Embryophyta</taxon>
        <taxon>Bryophyta</taxon>
        <taxon>Bryophytina</taxon>
        <taxon>Bryopsida</taxon>
        <taxon>Dicranidae</taxon>
        <taxon>Pseudoditrichales</taxon>
        <taxon>Ditrichaceae</taxon>
        <taxon>Ceratodon</taxon>
    </lineage>
</organism>
<dbReference type="Gene3D" id="1.10.418.70">
    <property type="entry name" value="Intraflagellar transport protein 81, N-terminal domain"/>
    <property type="match status" value="1"/>
</dbReference>
<evidence type="ECO:0000256" key="3">
    <source>
        <dbReference type="ARBA" id="ARBA00023054"/>
    </source>
</evidence>
<dbReference type="GO" id="GO:0015631">
    <property type="term" value="F:tubulin binding"/>
    <property type="evidence" value="ECO:0007669"/>
    <property type="project" value="InterPro"/>
</dbReference>
<feature type="coiled-coil region" evidence="7">
    <location>
        <begin position="251"/>
        <end position="278"/>
    </location>
</feature>
<sequence>MTKVEDVVAVLNGPPFNDPISFIELRLSFQQGLISGNSNVIYPILTWLLPQIDMLKKRAYLAPFLVDIDIPPELILEDDVNVLYTQFHVLQDHFKSIHKHLEEIRKKDKDPILLKEGIQGLEIEKNHLYAKIQKLNIELQHVNKLGEYLDVIQCLQDQMSIGTSLADQLQEQEYVLDLSVNEAKVISRLHHMQDLIKSDSISIILQKVGQTCSLLQYSTNEKLPKEIEAKKLRLQALQQVLSTPNHVDFGLSNIQAKLILVNEDLKALKQSRQELQGDHNGHGDDSTIRGNEVQRQQVQMTTIVANKIRNVYDKLGSLNKQRDVLIGDLQYKLNSIEEVKRSVRRGEELKQYVELLRGKTATYKTLKKEVDDMTNEYDILIRTQQLLEQQVTCHEIAMDQKAKYICENGSNTAEYELIRRTKCMLQQQANGPSIASELSNFANKPPIDNILQQDLQIQSKKVWQHISELNMKLEDQRAEVAPLIKQLKDVRTILDKIEAQHNEQQSNFTNLSLAYERKFATLESSLITSRMEFEVTTKQLEESTLDVERLEAALEKLTIETKDSVVSDELHTRIQLQEELASTLHQKQQKLKEVEHNNKAQIDMMKDLLNILAVKLALYSSEMRPAIYSTNSALENGEDIDQR</sequence>
<evidence type="ECO:0000256" key="6">
    <source>
        <dbReference type="ARBA" id="ARBA00043983"/>
    </source>
</evidence>
<keyword evidence="5" id="KW-0966">Cell projection</keyword>
<dbReference type="EMBL" id="CM026424">
    <property type="protein sequence ID" value="KAG0578915.1"/>
    <property type="molecule type" value="Genomic_DNA"/>
</dbReference>
<comment type="similarity">
    <text evidence="6">Belongs to the IFT81 family.</text>
</comment>
<dbReference type="Proteomes" id="UP000822688">
    <property type="component" value="Chromosome 4"/>
</dbReference>
<evidence type="ECO:0000259" key="8">
    <source>
        <dbReference type="Pfam" id="PF18383"/>
    </source>
</evidence>
<keyword evidence="10" id="KW-1185">Reference proteome</keyword>
<feature type="non-terminal residue" evidence="9">
    <location>
        <position position="643"/>
    </location>
</feature>
<evidence type="ECO:0000256" key="5">
    <source>
        <dbReference type="ARBA" id="ARBA00023273"/>
    </source>
</evidence>
<feature type="coiled-coil region" evidence="7">
    <location>
        <begin position="356"/>
        <end position="390"/>
    </location>
</feature>
<feature type="domain" description="IFT81 calponin homology" evidence="8">
    <location>
        <begin position="26"/>
        <end position="69"/>
    </location>
</feature>
<reference evidence="9" key="1">
    <citation type="submission" date="2020-06" db="EMBL/GenBank/DDBJ databases">
        <title>WGS assembly of Ceratodon purpureus strain R40.</title>
        <authorList>
            <person name="Carey S.B."/>
            <person name="Jenkins J."/>
            <person name="Shu S."/>
            <person name="Lovell J.T."/>
            <person name="Sreedasyam A."/>
            <person name="Maumus F."/>
            <person name="Tiley G.P."/>
            <person name="Fernandez-Pozo N."/>
            <person name="Barry K."/>
            <person name="Chen C."/>
            <person name="Wang M."/>
            <person name="Lipzen A."/>
            <person name="Daum C."/>
            <person name="Saski C.A."/>
            <person name="Payton A.C."/>
            <person name="Mcbreen J.C."/>
            <person name="Conrad R.E."/>
            <person name="Kollar L.M."/>
            <person name="Olsson S."/>
            <person name="Huttunen S."/>
            <person name="Landis J.B."/>
            <person name="Wickett N.J."/>
            <person name="Johnson M.G."/>
            <person name="Rensing S.A."/>
            <person name="Grimwood J."/>
            <person name="Schmutz J."/>
            <person name="Mcdaniel S.F."/>
        </authorList>
    </citation>
    <scope>NUCLEOTIDE SEQUENCE</scope>
    <source>
        <strain evidence="9">R40</strain>
    </source>
</reference>
<dbReference type="GO" id="GO:0036064">
    <property type="term" value="C:ciliary basal body"/>
    <property type="evidence" value="ECO:0007669"/>
    <property type="project" value="TreeGrafter"/>
</dbReference>
<evidence type="ECO:0000256" key="7">
    <source>
        <dbReference type="SAM" id="Coils"/>
    </source>
</evidence>
<evidence type="ECO:0000256" key="4">
    <source>
        <dbReference type="ARBA" id="ARBA00023069"/>
    </source>
</evidence>
<dbReference type="PANTHER" id="PTHR15614">
    <property type="entry name" value="INTRAFLAGELLAR TRANSPORT PROTEIN 81 HOMOLOG"/>
    <property type="match status" value="1"/>
</dbReference>
<dbReference type="Pfam" id="PF18383">
    <property type="entry name" value="IFT81_CH"/>
    <property type="match status" value="1"/>
</dbReference>
<evidence type="ECO:0000313" key="9">
    <source>
        <dbReference type="EMBL" id="KAG0578915.1"/>
    </source>
</evidence>
<evidence type="ECO:0000256" key="2">
    <source>
        <dbReference type="ARBA" id="ARBA00022794"/>
    </source>
</evidence>
<dbReference type="AlphaFoldDB" id="A0A8T0I7F5"/>
<dbReference type="GO" id="GO:0030992">
    <property type="term" value="C:intraciliary transport particle B"/>
    <property type="evidence" value="ECO:0007669"/>
    <property type="project" value="InterPro"/>
</dbReference>
<comment type="caution">
    <text evidence="9">The sequence shown here is derived from an EMBL/GenBank/DDBJ whole genome shotgun (WGS) entry which is preliminary data.</text>
</comment>
<dbReference type="InterPro" id="IPR041146">
    <property type="entry name" value="IFT81_CH"/>
</dbReference>
<protein>
    <recommendedName>
        <fullName evidence="8">IFT81 calponin homology domain-containing protein</fullName>
    </recommendedName>
</protein>
<dbReference type="PANTHER" id="PTHR15614:SF2">
    <property type="entry name" value="INTRAFLAGELLAR TRANSPORT PROTEIN 81 HOMOLOG"/>
    <property type="match status" value="1"/>
</dbReference>
<gene>
    <name evidence="9" type="ORF">KC19_4G059800</name>
</gene>
<dbReference type="GO" id="GO:0042073">
    <property type="term" value="P:intraciliary transport"/>
    <property type="evidence" value="ECO:0007669"/>
    <property type="project" value="InterPro"/>
</dbReference>
<dbReference type="GO" id="GO:0060271">
    <property type="term" value="P:cilium assembly"/>
    <property type="evidence" value="ECO:0007669"/>
    <property type="project" value="InterPro"/>
</dbReference>
<keyword evidence="3 7" id="KW-0175">Coiled coil</keyword>
<keyword evidence="4" id="KW-0969">Cilium</keyword>